<gene>
    <name evidence="4" type="ORF">SAMN04487771_10922</name>
</gene>
<dbReference type="GO" id="GO:0016020">
    <property type="term" value="C:membrane"/>
    <property type="evidence" value="ECO:0007669"/>
    <property type="project" value="InterPro"/>
</dbReference>
<evidence type="ECO:0000313" key="5">
    <source>
        <dbReference type="Proteomes" id="UP000199820"/>
    </source>
</evidence>
<dbReference type="Pfam" id="PF07155">
    <property type="entry name" value="ECF-ribofla_trS"/>
    <property type="match status" value="1"/>
</dbReference>
<evidence type="ECO:0000256" key="3">
    <source>
        <dbReference type="SAM" id="Phobius"/>
    </source>
</evidence>
<feature type="transmembrane region" description="Helical" evidence="3">
    <location>
        <begin position="155"/>
        <end position="183"/>
    </location>
</feature>
<keyword evidence="1 3" id="KW-0812">Transmembrane</keyword>
<keyword evidence="5" id="KW-1185">Reference proteome</keyword>
<dbReference type="AlphaFoldDB" id="A0A1I0IPF9"/>
<dbReference type="eggNOG" id="COG4720">
    <property type="taxonomic scope" value="Bacteria"/>
</dbReference>
<dbReference type="EMBL" id="FOIL01000092">
    <property type="protein sequence ID" value="SET98255.1"/>
    <property type="molecule type" value="Genomic_DNA"/>
</dbReference>
<dbReference type="STRING" id="1526.SAMN02910262_02488"/>
<sequence>MRTNERNQYLLRIAYTGLMAALCFVGYAVFPAFNATGTKIHLGNAFVVLGALLLGGPCGGIAGAIGLSLADILGGYAASAPRTFICKLLIGLIAGFVAHRIARISQNHPKSYLMRWSAISAAAGLGANCIIEPSIKYLWYTILTPNAEKAESAIHALLAITTYATIINAVINSILGVIVYLAVRPILFRIGFVDVSGAKAVSTKGAA</sequence>
<dbReference type="PANTHER" id="PTHR37815">
    <property type="entry name" value="UPF0397 PROTEIN BC_2624-RELATED"/>
    <property type="match status" value="1"/>
</dbReference>
<feature type="transmembrane region" description="Helical" evidence="3">
    <location>
        <begin position="113"/>
        <end position="135"/>
    </location>
</feature>
<dbReference type="Gene3D" id="1.10.1760.20">
    <property type="match status" value="1"/>
</dbReference>
<protein>
    <submittedName>
        <fullName evidence="4">Uncharacterized membrane protein</fullName>
    </submittedName>
</protein>
<dbReference type="PANTHER" id="PTHR37815:SF3">
    <property type="entry name" value="UPF0397 PROTEIN SPR0429"/>
    <property type="match status" value="1"/>
</dbReference>
<reference evidence="4 5" key="1">
    <citation type="submission" date="2016-10" db="EMBL/GenBank/DDBJ databases">
        <authorList>
            <person name="de Groot N.N."/>
        </authorList>
    </citation>
    <scope>NUCLEOTIDE SEQUENCE [LARGE SCALE GENOMIC DNA]</scope>
    <source>
        <strain evidence="4 5">KH1P1</strain>
    </source>
</reference>
<keyword evidence="3" id="KW-0472">Membrane</keyword>
<evidence type="ECO:0000256" key="2">
    <source>
        <dbReference type="ARBA" id="ARBA00022989"/>
    </source>
</evidence>
<feature type="transmembrane region" description="Helical" evidence="3">
    <location>
        <begin position="45"/>
        <end position="70"/>
    </location>
</feature>
<dbReference type="InterPro" id="IPR009825">
    <property type="entry name" value="ECF_substrate-spec-like"/>
</dbReference>
<keyword evidence="2 3" id="KW-1133">Transmembrane helix</keyword>
<proteinExistence type="predicted"/>
<dbReference type="Proteomes" id="UP000199820">
    <property type="component" value="Unassembled WGS sequence"/>
</dbReference>
<dbReference type="OrthoDB" id="9785310at2"/>
<organism evidence="4 5">
    <name type="scientific">[Clostridium] aminophilum</name>
    <dbReference type="NCBI Taxonomy" id="1526"/>
    <lineage>
        <taxon>Bacteria</taxon>
        <taxon>Bacillati</taxon>
        <taxon>Bacillota</taxon>
        <taxon>Clostridia</taxon>
        <taxon>Lachnospirales</taxon>
        <taxon>Lachnospiraceae</taxon>
    </lineage>
</organism>
<accession>A0A1I0IPF9</accession>
<evidence type="ECO:0000313" key="4">
    <source>
        <dbReference type="EMBL" id="SET98255.1"/>
    </source>
</evidence>
<name>A0A1I0IPF9_9FIRM</name>
<feature type="transmembrane region" description="Helical" evidence="3">
    <location>
        <begin position="82"/>
        <end position="101"/>
    </location>
</feature>
<dbReference type="RefSeq" id="WP_074650772.1">
    <property type="nucleotide sequence ID" value="NZ_FOIL01000092.1"/>
</dbReference>
<feature type="transmembrane region" description="Helical" evidence="3">
    <location>
        <begin position="12"/>
        <end position="33"/>
    </location>
</feature>
<evidence type="ECO:0000256" key="1">
    <source>
        <dbReference type="ARBA" id="ARBA00022692"/>
    </source>
</evidence>